<dbReference type="InterPro" id="IPR012341">
    <property type="entry name" value="6hp_glycosidase-like_sf"/>
</dbReference>
<dbReference type="GO" id="GO:0016020">
    <property type="term" value="C:membrane"/>
    <property type="evidence" value="ECO:0007669"/>
    <property type="project" value="InterPro"/>
</dbReference>
<dbReference type="UniPathway" id="UPA00378"/>
<evidence type="ECO:0000256" key="9">
    <source>
        <dbReference type="RuleBase" id="RU361193"/>
    </source>
</evidence>
<dbReference type="OrthoDB" id="8118055at2759"/>
<dbReference type="GO" id="GO:0036503">
    <property type="term" value="P:ERAD pathway"/>
    <property type="evidence" value="ECO:0007669"/>
    <property type="project" value="UniProtKB-ARBA"/>
</dbReference>
<evidence type="ECO:0000313" key="11">
    <source>
        <dbReference type="EMBL" id="KAF2189754.1"/>
    </source>
</evidence>
<keyword evidence="7" id="KW-0479">Metal-binding</keyword>
<comment type="cofactor">
    <cofactor evidence="1 7">
        <name>Ca(2+)</name>
        <dbReference type="ChEBI" id="CHEBI:29108"/>
    </cofactor>
</comment>
<dbReference type="Pfam" id="PF01532">
    <property type="entry name" value="Glyco_hydro_47"/>
    <property type="match status" value="1"/>
</dbReference>
<evidence type="ECO:0000256" key="5">
    <source>
        <dbReference type="ARBA" id="ARBA00023157"/>
    </source>
</evidence>
<keyword evidence="4 9" id="KW-0378">Hydrolase</keyword>
<proteinExistence type="inferred from homology"/>
<keyword evidence="7" id="KW-0106">Calcium</keyword>
<gene>
    <name evidence="11" type="ORF">K469DRAFT_701014</name>
</gene>
<dbReference type="GO" id="GO:0005975">
    <property type="term" value="P:carbohydrate metabolic process"/>
    <property type="evidence" value="ECO:0007669"/>
    <property type="project" value="InterPro"/>
</dbReference>
<feature type="disulfide bond" evidence="8">
    <location>
        <begin position="408"/>
        <end position="437"/>
    </location>
</feature>
<dbReference type="PANTHER" id="PTHR11742:SF29">
    <property type="entry name" value="ALPHA-1,2-MANNOSIDASE"/>
    <property type="match status" value="1"/>
</dbReference>
<evidence type="ECO:0000256" key="3">
    <source>
        <dbReference type="ARBA" id="ARBA00007658"/>
    </source>
</evidence>
<organism evidence="11 12">
    <name type="scientific">Zopfia rhizophila CBS 207.26</name>
    <dbReference type="NCBI Taxonomy" id="1314779"/>
    <lineage>
        <taxon>Eukaryota</taxon>
        <taxon>Fungi</taxon>
        <taxon>Dikarya</taxon>
        <taxon>Ascomycota</taxon>
        <taxon>Pezizomycotina</taxon>
        <taxon>Dothideomycetes</taxon>
        <taxon>Dothideomycetes incertae sedis</taxon>
        <taxon>Zopfiaceae</taxon>
        <taxon>Zopfia</taxon>
    </lineage>
</organism>
<keyword evidence="9" id="KW-0326">Glycosidase</keyword>
<feature type="chain" id="PRO_5025516513" description="alpha-1,2-Mannosidase" evidence="10">
    <location>
        <begin position="28"/>
        <end position="598"/>
    </location>
</feature>
<dbReference type="FunFam" id="1.50.10.10:FF:000037">
    <property type="entry name" value="alpha-1,2-Mannosidase"/>
    <property type="match status" value="1"/>
</dbReference>
<dbReference type="GO" id="GO:0005783">
    <property type="term" value="C:endoplasmic reticulum"/>
    <property type="evidence" value="ECO:0007669"/>
    <property type="project" value="TreeGrafter"/>
</dbReference>
<dbReference type="PANTHER" id="PTHR11742">
    <property type="entry name" value="MANNOSYL-OLIGOSACCHARIDE ALPHA-1,2-MANNOSIDASE-RELATED"/>
    <property type="match status" value="1"/>
</dbReference>
<feature type="binding site" evidence="7">
    <location>
        <position position="588"/>
    </location>
    <ligand>
        <name>Ca(2+)</name>
        <dbReference type="ChEBI" id="CHEBI:29108"/>
    </ligand>
</feature>
<protein>
    <recommendedName>
        <fullName evidence="9">alpha-1,2-Mannosidase</fullName>
        <ecNumber evidence="9">3.2.1.-</ecNumber>
    </recommendedName>
</protein>
<sequence length="598" mass="67496">MARPFRIRNIAVCAILIIFLYRFLPSADVVAPFHGHSHGGGPQPLAQYMNDASKIPHIVASKSSFAWNTVKFMYPPELTPKLPPPAPKRPRIQHIFKPESASVAAIQDKRRLEIRRVFGKSWASYKKQAWMKDALKPLSGQFVDQFSGWAATLVDSLDTLWIMGMRKEFYEAVEAVASIDFGKSTSSRVNTFETCIRYLGGLLAAYDLSGHEALKVKAIEVGDLLYSGFNTENRMPVDFIEFEDAKKGGGLYVEDTVVSASPGTITLEFTRLSQITGDSKYYAAVSKVMDTFYDHQNETKLPGMWPMYVSMRRQDVVTGYQFTIGGNADSLYEYLPKAHALLGSTSPSSAKYEAMARNFMDTAMKNLFFRPMIPGNEDILISGNCDVLESGEGELTPSLDPESEHLSCFIGGLYALGGRLFENDSYLKTGVKLARGCMYAYKSFPAGIMPERYNMVLCPSAENCKWDEERWVSERQKRKEWKEHLPKGFTTAKDPRYILRPEAIESVFVLWRITGQEEFREAAWDMFQAVANATDTSFANAAVLDVTIVDSKQEDYMESFWLAETLKYFYLVFTDPDLISLDEFVLNTEAHPFRLSKS</sequence>
<feature type="active site" description="Proton donor" evidence="6">
    <location>
        <position position="451"/>
    </location>
</feature>
<dbReference type="EMBL" id="ML994620">
    <property type="protein sequence ID" value="KAF2189754.1"/>
    <property type="molecule type" value="Genomic_DNA"/>
</dbReference>
<dbReference type="Gene3D" id="1.50.10.10">
    <property type="match status" value="1"/>
</dbReference>
<dbReference type="InterPro" id="IPR036026">
    <property type="entry name" value="Seven-hairpin_glycosidases"/>
</dbReference>
<dbReference type="AlphaFoldDB" id="A0A6A6EDE0"/>
<dbReference type="PRINTS" id="PR00747">
    <property type="entry name" value="GLYHDRLASE47"/>
</dbReference>
<dbReference type="SUPFAM" id="SSF48225">
    <property type="entry name" value="Seven-hairpin glycosidases"/>
    <property type="match status" value="1"/>
</dbReference>
<evidence type="ECO:0000256" key="1">
    <source>
        <dbReference type="ARBA" id="ARBA00001913"/>
    </source>
</evidence>
<evidence type="ECO:0000256" key="2">
    <source>
        <dbReference type="ARBA" id="ARBA00004922"/>
    </source>
</evidence>
<dbReference type="Proteomes" id="UP000800200">
    <property type="component" value="Unassembled WGS sequence"/>
</dbReference>
<keyword evidence="10" id="KW-0732">Signal</keyword>
<dbReference type="EC" id="3.2.1.-" evidence="9"/>
<feature type="active site" description="Proton donor" evidence="6">
    <location>
        <position position="193"/>
    </location>
</feature>
<feature type="active site" evidence="6">
    <location>
        <position position="329"/>
    </location>
</feature>
<comment type="similarity">
    <text evidence="3 9">Belongs to the glycosyl hydrolase 47 family.</text>
</comment>
<reference evidence="11" key="1">
    <citation type="journal article" date="2020" name="Stud. Mycol.">
        <title>101 Dothideomycetes genomes: a test case for predicting lifestyles and emergence of pathogens.</title>
        <authorList>
            <person name="Haridas S."/>
            <person name="Albert R."/>
            <person name="Binder M."/>
            <person name="Bloem J."/>
            <person name="Labutti K."/>
            <person name="Salamov A."/>
            <person name="Andreopoulos B."/>
            <person name="Baker S."/>
            <person name="Barry K."/>
            <person name="Bills G."/>
            <person name="Bluhm B."/>
            <person name="Cannon C."/>
            <person name="Castanera R."/>
            <person name="Culley D."/>
            <person name="Daum C."/>
            <person name="Ezra D."/>
            <person name="Gonzalez J."/>
            <person name="Henrissat B."/>
            <person name="Kuo A."/>
            <person name="Liang C."/>
            <person name="Lipzen A."/>
            <person name="Lutzoni F."/>
            <person name="Magnuson J."/>
            <person name="Mondo S."/>
            <person name="Nolan M."/>
            <person name="Ohm R."/>
            <person name="Pangilinan J."/>
            <person name="Park H.-J."/>
            <person name="Ramirez L."/>
            <person name="Alfaro M."/>
            <person name="Sun H."/>
            <person name="Tritt A."/>
            <person name="Yoshinaga Y."/>
            <person name="Zwiers L.-H."/>
            <person name="Turgeon B."/>
            <person name="Goodwin S."/>
            <person name="Spatafora J."/>
            <person name="Crous P."/>
            <person name="Grigoriev I."/>
        </authorList>
    </citation>
    <scope>NUCLEOTIDE SEQUENCE</scope>
    <source>
        <strain evidence="11">CBS 207.26</strain>
    </source>
</reference>
<dbReference type="GO" id="GO:0004571">
    <property type="term" value="F:mannosyl-oligosaccharide 1,2-alpha-mannosidase activity"/>
    <property type="evidence" value="ECO:0007669"/>
    <property type="project" value="InterPro"/>
</dbReference>
<evidence type="ECO:0000256" key="4">
    <source>
        <dbReference type="ARBA" id="ARBA00022801"/>
    </source>
</evidence>
<dbReference type="GO" id="GO:0005509">
    <property type="term" value="F:calcium ion binding"/>
    <property type="evidence" value="ECO:0007669"/>
    <property type="project" value="InterPro"/>
</dbReference>
<keyword evidence="12" id="KW-1185">Reference proteome</keyword>
<feature type="active site" evidence="6">
    <location>
        <position position="502"/>
    </location>
</feature>
<accession>A0A6A6EDE0</accession>
<name>A0A6A6EDE0_9PEZI</name>
<dbReference type="InterPro" id="IPR050749">
    <property type="entry name" value="Glycosyl_Hydrolase_47"/>
</dbReference>
<evidence type="ECO:0000256" key="7">
    <source>
        <dbReference type="PIRSR" id="PIRSR601382-2"/>
    </source>
</evidence>
<evidence type="ECO:0000256" key="6">
    <source>
        <dbReference type="PIRSR" id="PIRSR601382-1"/>
    </source>
</evidence>
<evidence type="ECO:0000256" key="8">
    <source>
        <dbReference type="PIRSR" id="PIRSR601382-3"/>
    </source>
</evidence>
<keyword evidence="5 8" id="KW-1015">Disulfide bond</keyword>
<feature type="signal peptide" evidence="10">
    <location>
        <begin position="1"/>
        <end position="27"/>
    </location>
</feature>
<evidence type="ECO:0000313" key="12">
    <source>
        <dbReference type="Proteomes" id="UP000800200"/>
    </source>
</evidence>
<dbReference type="InterPro" id="IPR001382">
    <property type="entry name" value="Glyco_hydro_47"/>
</dbReference>
<comment type="pathway">
    <text evidence="2">Protein modification; protein glycosylation.</text>
</comment>
<evidence type="ECO:0000256" key="10">
    <source>
        <dbReference type="SAM" id="SignalP"/>
    </source>
</evidence>